<evidence type="ECO:0000259" key="10">
    <source>
        <dbReference type="Pfam" id="PF02434"/>
    </source>
</evidence>
<keyword evidence="3" id="KW-0328">Glycosyltransferase</keyword>
<feature type="domain" description="Fringe-like glycosyltransferase" evidence="10">
    <location>
        <begin position="1"/>
        <end position="60"/>
    </location>
</feature>
<dbReference type="Gene3D" id="3.90.550.50">
    <property type="match status" value="1"/>
</dbReference>
<name>A0AAV4NFU9_CAEEX</name>
<accession>A0AAV4NFU9</accession>
<keyword evidence="5" id="KW-0812">Transmembrane</keyword>
<keyword evidence="8" id="KW-0472">Membrane</keyword>
<evidence type="ECO:0000256" key="1">
    <source>
        <dbReference type="ARBA" id="ARBA00004606"/>
    </source>
</evidence>
<evidence type="ECO:0000313" key="12">
    <source>
        <dbReference type="Proteomes" id="UP001054945"/>
    </source>
</evidence>
<evidence type="ECO:0000256" key="7">
    <source>
        <dbReference type="ARBA" id="ARBA00022989"/>
    </source>
</evidence>
<dbReference type="AlphaFoldDB" id="A0AAV4NFU9"/>
<evidence type="ECO:0000256" key="2">
    <source>
        <dbReference type="ARBA" id="ARBA00008661"/>
    </source>
</evidence>
<dbReference type="Pfam" id="PF02434">
    <property type="entry name" value="Fringe"/>
    <property type="match status" value="2"/>
</dbReference>
<dbReference type="InterPro" id="IPR003378">
    <property type="entry name" value="Fringe-like_glycosylTrfase"/>
</dbReference>
<dbReference type="EMBL" id="BPLR01003224">
    <property type="protein sequence ID" value="GIX82319.1"/>
    <property type="molecule type" value="Genomic_DNA"/>
</dbReference>
<dbReference type="PANTHER" id="PTHR10811">
    <property type="entry name" value="FRINGE-RELATED"/>
    <property type="match status" value="1"/>
</dbReference>
<organism evidence="11 12">
    <name type="scientific">Caerostris extrusa</name>
    <name type="common">Bark spider</name>
    <name type="synonym">Caerostris bankana</name>
    <dbReference type="NCBI Taxonomy" id="172846"/>
    <lineage>
        <taxon>Eukaryota</taxon>
        <taxon>Metazoa</taxon>
        <taxon>Ecdysozoa</taxon>
        <taxon>Arthropoda</taxon>
        <taxon>Chelicerata</taxon>
        <taxon>Arachnida</taxon>
        <taxon>Araneae</taxon>
        <taxon>Araneomorphae</taxon>
        <taxon>Entelegynae</taxon>
        <taxon>Araneoidea</taxon>
        <taxon>Araneidae</taxon>
        <taxon>Caerostris</taxon>
    </lineage>
</organism>
<evidence type="ECO:0000256" key="9">
    <source>
        <dbReference type="ARBA" id="ARBA00037847"/>
    </source>
</evidence>
<proteinExistence type="inferred from homology"/>
<comment type="similarity">
    <text evidence="2">Belongs to the glycosyltransferase 31 family.</text>
</comment>
<keyword evidence="12" id="KW-1185">Reference proteome</keyword>
<keyword evidence="7" id="KW-1133">Transmembrane helix</keyword>
<reference evidence="11 12" key="1">
    <citation type="submission" date="2021-06" db="EMBL/GenBank/DDBJ databases">
        <title>Caerostris extrusa draft genome.</title>
        <authorList>
            <person name="Kono N."/>
            <person name="Arakawa K."/>
        </authorList>
    </citation>
    <scope>NUCLEOTIDE SEQUENCE [LARGE SCALE GENOMIC DNA]</scope>
</reference>
<gene>
    <name evidence="11" type="primary">B3glct</name>
    <name evidence="11" type="ORF">CEXT_522811</name>
</gene>
<evidence type="ECO:0000256" key="6">
    <source>
        <dbReference type="ARBA" id="ARBA00022968"/>
    </source>
</evidence>
<comment type="caution">
    <text evidence="11">The sequence shown here is derived from an EMBL/GenBank/DDBJ whole genome shotgun (WGS) entry which is preliminary data.</text>
</comment>
<dbReference type="Proteomes" id="UP001054945">
    <property type="component" value="Unassembled WGS sequence"/>
</dbReference>
<sequence length="227" mass="25777">MFSDSEDPSIPTIQLNVENVATGHCQKTLSIMKFFDTGLLILSFDWLVIVDDDTLLRCEGLGFVQFRFRLALRDLPEQSCSRSLKHLFLKNNLIQTKCVSLCTDGAREVVIGERYGYSVSENFGYNYPTGGSGMIFSRKAIEKLVAFCHCPSNNSPDDMIIGVCLKNLDIDVTNSPFLHQARPNDYSPEFLASLKHISFHKHWMIDPYAVYTEWLQDSHVTSQHSEL</sequence>
<evidence type="ECO:0000256" key="5">
    <source>
        <dbReference type="ARBA" id="ARBA00022692"/>
    </source>
</evidence>
<evidence type="ECO:0000256" key="8">
    <source>
        <dbReference type="ARBA" id="ARBA00023136"/>
    </source>
</evidence>
<keyword evidence="6" id="KW-0735">Signal-anchor</keyword>
<comment type="subcellular location">
    <subcellularLocation>
        <location evidence="9">Endomembrane system</location>
        <topology evidence="9">Single-pass membrane protein</topology>
    </subcellularLocation>
    <subcellularLocation>
        <location evidence="1">Membrane</location>
        <topology evidence="1">Single-pass type II membrane protein</topology>
    </subcellularLocation>
</comment>
<keyword evidence="4" id="KW-0808">Transferase</keyword>
<dbReference type="GO" id="GO:0012505">
    <property type="term" value="C:endomembrane system"/>
    <property type="evidence" value="ECO:0007669"/>
    <property type="project" value="UniProtKB-SubCell"/>
</dbReference>
<feature type="domain" description="Fringe-like glycosyltransferase" evidence="10">
    <location>
        <begin position="106"/>
        <end position="203"/>
    </location>
</feature>
<evidence type="ECO:0000256" key="4">
    <source>
        <dbReference type="ARBA" id="ARBA00022679"/>
    </source>
</evidence>
<protein>
    <submittedName>
        <fullName evidence="11">Beta-1,3-glucosyltransferase</fullName>
    </submittedName>
</protein>
<evidence type="ECO:0000313" key="11">
    <source>
        <dbReference type="EMBL" id="GIX82319.1"/>
    </source>
</evidence>
<evidence type="ECO:0000256" key="3">
    <source>
        <dbReference type="ARBA" id="ARBA00022676"/>
    </source>
</evidence>
<dbReference type="GO" id="GO:0016020">
    <property type="term" value="C:membrane"/>
    <property type="evidence" value="ECO:0007669"/>
    <property type="project" value="UniProtKB-SubCell"/>
</dbReference>
<dbReference type="GO" id="GO:0016757">
    <property type="term" value="F:glycosyltransferase activity"/>
    <property type="evidence" value="ECO:0007669"/>
    <property type="project" value="UniProtKB-KW"/>
</dbReference>